<evidence type="ECO:0008006" key="5">
    <source>
        <dbReference type="Google" id="ProtNLM"/>
    </source>
</evidence>
<organism evidence="3 4">
    <name type="scientific">Stylosanthes scabra</name>
    <dbReference type="NCBI Taxonomy" id="79078"/>
    <lineage>
        <taxon>Eukaryota</taxon>
        <taxon>Viridiplantae</taxon>
        <taxon>Streptophyta</taxon>
        <taxon>Embryophyta</taxon>
        <taxon>Tracheophyta</taxon>
        <taxon>Spermatophyta</taxon>
        <taxon>Magnoliopsida</taxon>
        <taxon>eudicotyledons</taxon>
        <taxon>Gunneridae</taxon>
        <taxon>Pentapetalae</taxon>
        <taxon>rosids</taxon>
        <taxon>fabids</taxon>
        <taxon>Fabales</taxon>
        <taxon>Fabaceae</taxon>
        <taxon>Papilionoideae</taxon>
        <taxon>50 kb inversion clade</taxon>
        <taxon>dalbergioids sensu lato</taxon>
        <taxon>Dalbergieae</taxon>
        <taxon>Pterocarpus clade</taxon>
        <taxon>Stylosanthes</taxon>
    </lineage>
</organism>
<keyword evidence="4" id="KW-1185">Reference proteome</keyword>
<sequence>MTSTTATPCMKLAEHKNHANQVSLEDSDDHQHGSLRGIYSVSLHDHLFPSNVWLAFWLCLVACSYFLLSIYVLFFGNWKVNSAERPNPNARKDKNDDEIGLNSVFGSSDERSQSPQTVSSDLKPFSTYEDPSTPLSLSFSGISDFHGTSYLDSLLSLEEEDSEWLSDLKPVKCSSEDSWSSFCSSPRKKHVFDSGSITSSLTKILFNEDDLNACSNKDLFGMDLCGWDEEISIETVVGLKEFDGHEGLDPEFNCDAFLLYESLIC</sequence>
<dbReference type="EMBL" id="JASCZI010241848">
    <property type="protein sequence ID" value="MED6207667.1"/>
    <property type="molecule type" value="Genomic_DNA"/>
</dbReference>
<evidence type="ECO:0000256" key="1">
    <source>
        <dbReference type="SAM" id="MobiDB-lite"/>
    </source>
</evidence>
<feature type="transmembrane region" description="Helical" evidence="2">
    <location>
        <begin position="52"/>
        <end position="75"/>
    </location>
</feature>
<keyword evidence="2" id="KW-0472">Membrane</keyword>
<reference evidence="3 4" key="1">
    <citation type="journal article" date="2023" name="Plants (Basel)">
        <title>Bridging the Gap: Combining Genomics and Transcriptomics Approaches to Understand Stylosanthes scabra, an Orphan Legume from the Brazilian Caatinga.</title>
        <authorList>
            <person name="Ferreira-Neto J.R.C."/>
            <person name="da Silva M.D."/>
            <person name="Binneck E."/>
            <person name="de Melo N.F."/>
            <person name="da Silva R.H."/>
            <person name="de Melo A.L.T.M."/>
            <person name="Pandolfi V."/>
            <person name="Bustamante F.O."/>
            <person name="Brasileiro-Vidal A.C."/>
            <person name="Benko-Iseppon A.M."/>
        </authorList>
    </citation>
    <scope>NUCLEOTIDE SEQUENCE [LARGE SCALE GENOMIC DNA]</scope>
    <source>
        <tissue evidence="3">Leaves</tissue>
    </source>
</reference>
<proteinExistence type="predicted"/>
<dbReference type="PANTHER" id="PTHR36707">
    <property type="entry name" value="T20M3.17 PROTEIN"/>
    <property type="match status" value="1"/>
</dbReference>
<gene>
    <name evidence="3" type="ORF">PIB30_037879</name>
</gene>
<evidence type="ECO:0000313" key="3">
    <source>
        <dbReference type="EMBL" id="MED6207667.1"/>
    </source>
</evidence>
<accession>A0ABU6YCM3</accession>
<keyword evidence="2" id="KW-1133">Transmembrane helix</keyword>
<feature type="region of interest" description="Disordered" evidence="1">
    <location>
        <begin position="85"/>
        <end position="126"/>
    </location>
</feature>
<protein>
    <recommendedName>
        <fullName evidence="5">Transmembrane protein</fullName>
    </recommendedName>
</protein>
<evidence type="ECO:0000313" key="4">
    <source>
        <dbReference type="Proteomes" id="UP001341840"/>
    </source>
</evidence>
<dbReference type="Proteomes" id="UP001341840">
    <property type="component" value="Unassembled WGS sequence"/>
</dbReference>
<name>A0ABU6YCM3_9FABA</name>
<evidence type="ECO:0000256" key="2">
    <source>
        <dbReference type="SAM" id="Phobius"/>
    </source>
</evidence>
<dbReference type="PANTHER" id="PTHR36707:SF1">
    <property type="entry name" value="T20M3.17 PROTEIN"/>
    <property type="match status" value="1"/>
</dbReference>
<comment type="caution">
    <text evidence="3">The sequence shown here is derived from an EMBL/GenBank/DDBJ whole genome shotgun (WGS) entry which is preliminary data.</text>
</comment>
<keyword evidence="2" id="KW-0812">Transmembrane</keyword>